<evidence type="ECO:0000256" key="7">
    <source>
        <dbReference type="ARBA" id="ARBA00023136"/>
    </source>
</evidence>
<comment type="subcellular location">
    <subcellularLocation>
        <location evidence="1">Cell membrane</location>
        <topology evidence="1">Multi-pass membrane protein</topology>
    </subcellularLocation>
</comment>
<dbReference type="EMBL" id="JASPKY010000103">
    <property type="protein sequence ID" value="KAK9737177.1"/>
    <property type="molecule type" value="Genomic_DNA"/>
</dbReference>
<keyword evidence="7 10" id="KW-0472">Membrane</keyword>
<evidence type="ECO:0000256" key="8">
    <source>
        <dbReference type="ARBA" id="ARBA00023170"/>
    </source>
</evidence>
<dbReference type="PANTHER" id="PTHR21137:SF35">
    <property type="entry name" value="ODORANT RECEPTOR 19A-RELATED"/>
    <property type="match status" value="1"/>
</dbReference>
<dbReference type="PANTHER" id="PTHR21137">
    <property type="entry name" value="ODORANT RECEPTOR"/>
    <property type="match status" value="1"/>
</dbReference>
<comment type="caution">
    <text evidence="11">The sequence shown here is derived from an EMBL/GenBank/DDBJ whole genome shotgun (WGS) entry which is preliminary data.</text>
</comment>
<organism evidence="11 12">
    <name type="scientific">Popillia japonica</name>
    <name type="common">Japanese beetle</name>
    <dbReference type="NCBI Taxonomy" id="7064"/>
    <lineage>
        <taxon>Eukaryota</taxon>
        <taxon>Metazoa</taxon>
        <taxon>Ecdysozoa</taxon>
        <taxon>Arthropoda</taxon>
        <taxon>Hexapoda</taxon>
        <taxon>Insecta</taxon>
        <taxon>Pterygota</taxon>
        <taxon>Neoptera</taxon>
        <taxon>Endopterygota</taxon>
        <taxon>Coleoptera</taxon>
        <taxon>Polyphaga</taxon>
        <taxon>Scarabaeiformia</taxon>
        <taxon>Scarabaeidae</taxon>
        <taxon>Rutelinae</taxon>
        <taxon>Popillia</taxon>
    </lineage>
</organism>
<evidence type="ECO:0000256" key="10">
    <source>
        <dbReference type="SAM" id="Phobius"/>
    </source>
</evidence>
<dbReference type="GO" id="GO:0005549">
    <property type="term" value="F:odorant binding"/>
    <property type="evidence" value="ECO:0007669"/>
    <property type="project" value="InterPro"/>
</dbReference>
<feature type="transmembrane region" description="Helical" evidence="10">
    <location>
        <begin position="142"/>
        <end position="163"/>
    </location>
</feature>
<evidence type="ECO:0000256" key="4">
    <source>
        <dbReference type="ARBA" id="ARBA00022692"/>
    </source>
</evidence>
<keyword evidence="4 10" id="KW-0812">Transmembrane</keyword>
<dbReference type="GO" id="GO:0004984">
    <property type="term" value="F:olfactory receptor activity"/>
    <property type="evidence" value="ECO:0007669"/>
    <property type="project" value="InterPro"/>
</dbReference>
<proteinExistence type="predicted"/>
<sequence>MPLIDGKLRVPIWYPGESFKLCFRIYEIVCIWMTIATILSTDLLIAGLIHMMSAQMQILNYNLRNITERNSDHDLVVQEKKVQDNLRRCIRHHIAISRLISKLEEIFSFGLFLQILGSIAAICSGGVYIVTVHKIVSLSPSSFLSLVTSITVISLQIAMYFWAGQGLITESDQIRDSCYMSEWYTCNVSTKKIFFIVMERSKKEISFKAGNFFVFSYATFVMVIFICYGKIEEGDFF</sequence>
<evidence type="ECO:0000313" key="11">
    <source>
        <dbReference type="EMBL" id="KAK9737177.1"/>
    </source>
</evidence>
<evidence type="ECO:0000256" key="5">
    <source>
        <dbReference type="ARBA" id="ARBA00022725"/>
    </source>
</evidence>
<keyword evidence="6 10" id="KW-1133">Transmembrane helix</keyword>
<keyword evidence="3" id="KW-0716">Sensory transduction</keyword>
<keyword evidence="2" id="KW-1003">Cell membrane</keyword>
<dbReference type="Proteomes" id="UP001458880">
    <property type="component" value="Unassembled WGS sequence"/>
</dbReference>
<dbReference type="InterPro" id="IPR004117">
    <property type="entry name" value="7tm6_olfct_rcpt"/>
</dbReference>
<protein>
    <submittedName>
        <fullName evidence="11">7tm Odorant receptor</fullName>
    </submittedName>
</protein>
<dbReference type="Pfam" id="PF02949">
    <property type="entry name" value="7tm_6"/>
    <property type="match status" value="1"/>
</dbReference>
<feature type="transmembrane region" description="Helical" evidence="10">
    <location>
        <begin position="106"/>
        <end position="130"/>
    </location>
</feature>
<evidence type="ECO:0000256" key="2">
    <source>
        <dbReference type="ARBA" id="ARBA00022475"/>
    </source>
</evidence>
<evidence type="ECO:0000256" key="3">
    <source>
        <dbReference type="ARBA" id="ARBA00022606"/>
    </source>
</evidence>
<keyword evidence="12" id="KW-1185">Reference proteome</keyword>
<feature type="transmembrane region" description="Helical" evidence="10">
    <location>
        <begin position="209"/>
        <end position="231"/>
    </location>
</feature>
<keyword evidence="5" id="KW-0552">Olfaction</keyword>
<gene>
    <name evidence="11" type="ORF">QE152_g10880</name>
</gene>
<evidence type="ECO:0000256" key="6">
    <source>
        <dbReference type="ARBA" id="ARBA00022989"/>
    </source>
</evidence>
<reference evidence="11 12" key="1">
    <citation type="journal article" date="2024" name="BMC Genomics">
        <title>De novo assembly and annotation of Popillia japonica's genome with initial clues to its potential as an invasive pest.</title>
        <authorList>
            <person name="Cucini C."/>
            <person name="Boschi S."/>
            <person name="Funari R."/>
            <person name="Cardaioli E."/>
            <person name="Iannotti N."/>
            <person name="Marturano G."/>
            <person name="Paoli F."/>
            <person name="Bruttini M."/>
            <person name="Carapelli A."/>
            <person name="Frati F."/>
            <person name="Nardi F."/>
        </authorList>
    </citation>
    <scope>NUCLEOTIDE SEQUENCE [LARGE SCALE GENOMIC DNA]</scope>
    <source>
        <strain evidence="11">DMR45628</strain>
    </source>
</reference>
<feature type="transmembrane region" description="Helical" evidence="10">
    <location>
        <begin position="25"/>
        <end position="49"/>
    </location>
</feature>
<name>A0AAW1LTN0_POPJA</name>
<dbReference type="AlphaFoldDB" id="A0AAW1LTN0"/>
<accession>A0AAW1LTN0</accession>
<evidence type="ECO:0000256" key="9">
    <source>
        <dbReference type="ARBA" id="ARBA00023224"/>
    </source>
</evidence>
<keyword evidence="9" id="KW-0807">Transducer</keyword>
<dbReference type="GO" id="GO:0007165">
    <property type="term" value="P:signal transduction"/>
    <property type="evidence" value="ECO:0007669"/>
    <property type="project" value="UniProtKB-KW"/>
</dbReference>
<evidence type="ECO:0000313" key="12">
    <source>
        <dbReference type="Proteomes" id="UP001458880"/>
    </source>
</evidence>
<evidence type="ECO:0000256" key="1">
    <source>
        <dbReference type="ARBA" id="ARBA00004651"/>
    </source>
</evidence>
<keyword evidence="8 11" id="KW-0675">Receptor</keyword>
<dbReference type="GO" id="GO:0005886">
    <property type="term" value="C:plasma membrane"/>
    <property type="evidence" value="ECO:0007669"/>
    <property type="project" value="UniProtKB-SubCell"/>
</dbReference>